<dbReference type="EMBL" id="SLXF01000011">
    <property type="protein sequence ID" value="TCP04131.1"/>
    <property type="molecule type" value="Genomic_DNA"/>
</dbReference>
<evidence type="ECO:0000256" key="1">
    <source>
        <dbReference type="SAM" id="MobiDB-lite"/>
    </source>
</evidence>
<name>A0AA46DC78_9BURK</name>
<sequence>MRPGLVHGVVPGCAPDAGREQRRWPSHSAGRGMRGARFLDDVLPGKRKKVAAPPGTHPGVPARRPDPMPTRTNRHPGRSSLPLIQPSSKAAS</sequence>
<comment type="caution">
    <text evidence="2">The sequence shown here is derived from an EMBL/GenBank/DDBJ whole genome shotgun (WGS) entry which is preliminary data.</text>
</comment>
<evidence type="ECO:0000313" key="3">
    <source>
        <dbReference type="Proteomes" id="UP000294772"/>
    </source>
</evidence>
<evidence type="ECO:0000313" key="2">
    <source>
        <dbReference type="EMBL" id="TCP04131.1"/>
    </source>
</evidence>
<reference evidence="2 3" key="1">
    <citation type="submission" date="2019-03" db="EMBL/GenBank/DDBJ databases">
        <title>Genomic Encyclopedia of Type Strains, Phase IV (KMG-IV): sequencing the most valuable type-strain genomes for metagenomic binning, comparative biology and taxonomic classification.</title>
        <authorList>
            <person name="Goeker M."/>
        </authorList>
    </citation>
    <scope>NUCLEOTIDE SEQUENCE [LARGE SCALE GENOMIC DNA]</scope>
    <source>
        <strain evidence="2 3">DSM 15264</strain>
    </source>
</reference>
<proteinExistence type="predicted"/>
<dbReference type="AlphaFoldDB" id="A0AA46DC78"/>
<organism evidence="2 3">
    <name type="scientific">Caldimonas thermodepolymerans</name>
    <dbReference type="NCBI Taxonomy" id="215580"/>
    <lineage>
        <taxon>Bacteria</taxon>
        <taxon>Pseudomonadati</taxon>
        <taxon>Pseudomonadota</taxon>
        <taxon>Betaproteobacteria</taxon>
        <taxon>Burkholderiales</taxon>
        <taxon>Sphaerotilaceae</taxon>
        <taxon>Caldimonas</taxon>
    </lineage>
</organism>
<protein>
    <submittedName>
        <fullName evidence="2">Uncharacterized protein</fullName>
    </submittedName>
</protein>
<gene>
    <name evidence="2" type="ORF">EV676_11132</name>
</gene>
<accession>A0AA46DC78</accession>
<dbReference type="Proteomes" id="UP000294772">
    <property type="component" value="Unassembled WGS sequence"/>
</dbReference>
<feature type="region of interest" description="Disordered" evidence="1">
    <location>
        <begin position="1"/>
        <end position="92"/>
    </location>
</feature>